<protein>
    <recommendedName>
        <fullName evidence="8">Acetolactate synthase small subunit</fullName>
        <shortName evidence="8">AHAS</shortName>
        <shortName evidence="8">ALS</shortName>
        <ecNumber evidence="8">2.2.1.6</ecNumber>
    </recommendedName>
    <alternativeName>
        <fullName evidence="8">Acetohydroxy-acid synthase small subunit</fullName>
    </alternativeName>
</protein>
<comment type="caution">
    <text evidence="10">The sequence shown here is derived from an EMBL/GenBank/DDBJ whole genome shotgun (WGS) entry which is preliminary data.</text>
</comment>
<comment type="function">
    <text evidence="8">Catalyzes the conversion of 2 pyruvate molecules into acetolactate in the first common step of the biosynthetic pathway of the branched-amino acids such as leucine, isoleucine, and valine.</text>
</comment>
<evidence type="ECO:0000256" key="7">
    <source>
        <dbReference type="ARBA" id="ARBA00048670"/>
    </source>
</evidence>
<comment type="similarity">
    <text evidence="3 8">Belongs to the acetolactate synthase small subunit family.</text>
</comment>
<evidence type="ECO:0000256" key="6">
    <source>
        <dbReference type="ARBA" id="ARBA00023304"/>
    </source>
</evidence>
<gene>
    <name evidence="10" type="ORF">COB67_03900</name>
</gene>
<feature type="domain" description="ACT" evidence="9">
    <location>
        <begin position="4"/>
        <end position="81"/>
    </location>
</feature>
<dbReference type="GO" id="GO:0009097">
    <property type="term" value="P:isoleucine biosynthetic process"/>
    <property type="evidence" value="ECO:0007669"/>
    <property type="project" value="UniProtKB-UniRule"/>
</dbReference>
<name>A0A2A4T782_9DELT</name>
<organism evidence="10 11">
    <name type="scientific">SAR324 cluster bacterium</name>
    <dbReference type="NCBI Taxonomy" id="2024889"/>
    <lineage>
        <taxon>Bacteria</taxon>
        <taxon>Deltaproteobacteria</taxon>
        <taxon>SAR324 cluster</taxon>
    </lineage>
</organism>
<comment type="pathway">
    <text evidence="1 8">Amino-acid biosynthesis; L-isoleucine biosynthesis; L-isoleucine from 2-oxobutanoate: step 1/4.</text>
</comment>
<evidence type="ECO:0000259" key="9">
    <source>
        <dbReference type="PROSITE" id="PS51671"/>
    </source>
</evidence>
<dbReference type="InterPro" id="IPR027271">
    <property type="entry name" value="Acetolactate_synth/TF_NikR_C"/>
</dbReference>
<accession>A0A2A4T782</accession>
<keyword evidence="5 8" id="KW-0028">Amino-acid biosynthesis</keyword>
<evidence type="ECO:0000313" key="10">
    <source>
        <dbReference type="EMBL" id="PCI29510.1"/>
    </source>
</evidence>
<dbReference type="GO" id="GO:0009099">
    <property type="term" value="P:L-valine biosynthetic process"/>
    <property type="evidence" value="ECO:0007669"/>
    <property type="project" value="UniProtKB-UniRule"/>
</dbReference>
<dbReference type="Pfam" id="PF10369">
    <property type="entry name" value="ALS_ss_C"/>
    <property type="match status" value="1"/>
</dbReference>
<dbReference type="Gene3D" id="3.30.70.1150">
    <property type="entry name" value="ACT-like. Chain A, domain 2"/>
    <property type="match status" value="1"/>
</dbReference>
<dbReference type="PANTHER" id="PTHR30239:SF0">
    <property type="entry name" value="ACETOLACTATE SYNTHASE SMALL SUBUNIT 1, CHLOROPLASTIC"/>
    <property type="match status" value="1"/>
</dbReference>
<evidence type="ECO:0000256" key="4">
    <source>
        <dbReference type="ARBA" id="ARBA00011744"/>
    </source>
</evidence>
<evidence type="ECO:0000256" key="2">
    <source>
        <dbReference type="ARBA" id="ARBA00005025"/>
    </source>
</evidence>
<evidence type="ECO:0000256" key="3">
    <source>
        <dbReference type="ARBA" id="ARBA00006341"/>
    </source>
</evidence>
<dbReference type="CDD" id="cd04878">
    <property type="entry name" value="ACT_AHAS"/>
    <property type="match status" value="1"/>
</dbReference>
<comment type="subunit">
    <text evidence="4 8">Dimer of large and small chains.</text>
</comment>
<dbReference type="SUPFAM" id="SSF55021">
    <property type="entry name" value="ACT-like"/>
    <property type="match status" value="2"/>
</dbReference>
<keyword evidence="8" id="KW-0808">Transferase</keyword>
<dbReference type="InterPro" id="IPR004789">
    <property type="entry name" value="Acetalactate_synth_ssu"/>
</dbReference>
<dbReference type="Pfam" id="PF22629">
    <property type="entry name" value="ACT_AHAS_ss"/>
    <property type="match status" value="1"/>
</dbReference>
<dbReference type="NCBIfam" id="TIGR00119">
    <property type="entry name" value="acolac_sm"/>
    <property type="match status" value="1"/>
</dbReference>
<dbReference type="GO" id="GO:0005829">
    <property type="term" value="C:cytosol"/>
    <property type="evidence" value="ECO:0007669"/>
    <property type="project" value="TreeGrafter"/>
</dbReference>
<dbReference type="Proteomes" id="UP000218113">
    <property type="component" value="Unassembled WGS sequence"/>
</dbReference>
<dbReference type="InterPro" id="IPR002912">
    <property type="entry name" value="ACT_dom"/>
</dbReference>
<dbReference type="GO" id="GO:1990610">
    <property type="term" value="F:acetolactate synthase regulator activity"/>
    <property type="evidence" value="ECO:0007669"/>
    <property type="project" value="UniProtKB-UniRule"/>
</dbReference>
<reference evidence="11" key="1">
    <citation type="submission" date="2017-08" db="EMBL/GenBank/DDBJ databases">
        <title>A dynamic microbial community with high functional redundancy inhabits the cold, oxic subseafloor aquifer.</title>
        <authorList>
            <person name="Tully B.J."/>
            <person name="Wheat C.G."/>
            <person name="Glazer B.T."/>
            <person name="Huber J.A."/>
        </authorList>
    </citation>
    <scope>NUCLEOTIDE SEQUENCE [LARGE SCALE GENOMIC DNA]</scope>
</reference>
<dbReference type="EC" id="2.2.1.6" evidence="8"/>
<evidence type="ECO:0000256" key="5">
    <source>
        <dbReference type="ARBA" id="ARBA00022605"/>
    </source>
</evidence>
<dbReference type="InterPro" id="IPR039557">
    <property type="entry name" value="AHAS_ACT"/>
</dbReference>
<dbReference type="Gene3D" id="3.30.70.260">
    <property type="match status" value="1"/>
</dbReference>
<sequence length="156" mass="17569">MKHVISILMEDRIGTLARIVELFSSRGYNVDSICSGEAERVGAHRLTLVIQGDDRKIGHITRLLNNLVNVWDVSHLHLSESMTRELMMAKVKFSHENRSTILQLINANQGAVIEMNKETISFEVVGSASQLDGITQIFREFELIELSRTGEAAIHR</sequence>
<dbReference type="UniPathway" id="UPA00047">
    <property type="reaction ID" value="UER00055"/>
</dbReference>
<dbReference type="AlphaFoldDB" id="A0A2A4T782"/>
<proteinExistence type="inferred from homology"/>
<dbReference type="UniPathway" id="UPA00049">
    <property type="reaction ID" value="UER00059"/>
</dbReference>
<evidence type="ECO:0000256" key="1">
    <source>
        <dbReference type="ARBA" id="ARBA00004974"/>
    </source>
</evidence>
<dbReference type="InterPro" id="IPR019455">
    <property type="entry name" value="Acetolactate_synth_ssu_C"/>
</dbReference>
<dbReference type="PROSITE" id="PS51671">
    <property type="entry name" value="ACT"/>
    <property type="match status" value="1"/>
</dbReference>
<keyword evidence="6 8" id="KW-0100">Branched-chain amino acid biosynthesis</keyword>
<dbReference type="NCBIfam" id="NF008864">
    <property type="entry name" value="PRK11895.1"/>
    <property type="match status" value="1"/>
</dbReference>
<dbReference type="PANTHER" id="PTHR30239">
    <property type="entry name" value="ACETOLACTATE SYNTHASE SMALL SUBUNIT"/>
    <property type="match status" value="1"/>
</dbReference>
<comment type="pathway">
    <text evidence="2 8">Amino-acid biosynthesis; L-valine biosynthesis; L-valine from pyruvate: step 1/4.</text>
</comment>
<comment type="catalytic activity">
    <reaction evidence="7 8">
        <text>2 pyruvate + H(+) = (2S)-2-acetolactate + CO2</text>
        <dbReference type="Rhea" id="RHEA:25249"/>
        <dbReference type="ChEBI" id="CHEBI:15361"/>
        <dbReference type="ChEBI" id="CHEBI:15378"/>
        <dbReference type="ChEBI" id="CHEBI:16526"/>
        <dbReference type="ChEBI" id="CHEBI:58476"/>
        <dbReference type="EC" id="2.2.1.6"/>
    </reaction>
</comment>
<dbReference type="GO" id="GO:0003984">
    <property type="term" value="F:acetolactate synthase activity"/>
    <property type="evidence" value="ECO:0007669"/>
    <property type="project" value="UniProtKB-UniRule"/>
</dbReference>
<evidence type="ECO:0000313" key="11">
    <source>
        <dbReference type="Proteomes" id="UP000218113"/>
    </source>
</evidence>
<dbReference type="InterPro" id="IPR045865">
    <property type="entry name" value="ACT-like_dom_sf"/>
</dbReference>
<dbReference type="EMBL" id="NVSR01000013">
    <property type="protein sequence ID" value="PCI29510.1"/>
    <property type="molecule type" value="Genomic_DNA"/>
</dbReference>
<dbReference type="InterPro" id="IPR054480">
    <property type="entry name" value="AHAS_small-like_ACT"/>
</dbReference>
<evidence type="ECO:0000256" key="8">
    <source>
        <dbReference type="RuleBase" id="RU368092"/>
    </source>
</evidence>